<feature type="domain" description="HTH luxR-type" evidence="2">
    <location>
        <begin position="124"/>
        <end position="189"/>
    </location>
</feature>
<dbReference type="PROSITE" id="PS50043">
    <property type="entry name" value="HTH_LUXR_2"/>
    <property type="match status" value="1"/>
</dbReference>
<dbReference type="AlphaFoldDB" id="A0AA92X6W9"/>
<dbReference type="InterPro" id="IPR000792">
    <property type="entry name" value="Tscrpt_reg_LuxR_C"/>
</dbReference>
<evidence type="ECO:0000256" key="1">
    <source>
        <dbReference type="ARBA" id="ARBA00023125"/>
    </source>
</evidence>
<dbReference type="InterPro" id="IPR036388">
    <property type="entry name" value="WH-like_DNA-bd_sf"/>
</dbReference>
<accession>A0AA92X6W9</accession>
<comment type="caution">
    <text evidence="3">The sequence shown here is derived from an EMBL/GenBank/DDBJ whole genome shotgun (WGS) entry which is preliminary data.</text>
</comment>
<dbReference type="GO" id="GO:0003677">
    <property type="term" value="F:DNA binding"/>
    <property type="evidence" value="ECO:0007669"/>
    <property type="project" value="UniProtKB-KW"/>
</dbReference>
<keyword evidence="1" id="KW-0238">DNA-binding</keyword>
<organism evidence="3 4">
    <name type="scientific">Serratia inhibens</name>
    <dbReference type="NCBI Taxonomy" id="2338073"/>
    <lineage>
        <taxon>Bacteria</taxon>
        <taxon>Pseudomonadati</taxon>
        <taxon>Pseudomonadota</taxon>
        <taxon>Gammaproteobacteria</taxon>
        <taxon>Enterobacterales</taxon>
        <taxon>Yersiniaceae</taxon>
        <taxon>Serratia</taxon>
    </lineage>
</organism>
<proteinExistence type="predicted"/>
<name>A0AA92X6W9_9GAMM</name>
<evidence type="ECO:0000313" key="3">
    <source>
        <dbReference type="EMBL" id="RJF58129.1"/>
    </source>
</evidence>
<dbReference type="Pfam" id="PF00196">
    <property type="entry name" value="GerE"/>
    <property type="match status" value="1"/>
</dbReference>
<evidence type="ECO:0000313" key="4">
    <source>
        <dbReference type="Proteomes" id="UP000284338"/>
    </source>
</evidence>
<dbReference type="SMART" id="SM00421">
    <property type="entry name" value="HTH_LUXR"/>
    <property type="match status" value="1"/>
</dbReference>
<dbReference type="GO" id="GO:0006355">
    <property type="term" value="P:regulation of DNA-templated transcription"/>
    <property type="evidence" value="ECO:0007669"/>
    <property type="project" value="InterPro"/>
</dbReference>
<dbReference type="EMBL" id="QYYG01000001">
    <property type="protein sequence ID" value="RJF58129.1"/>
    <property type="molecule type" value="Genomic_DNA"/>
</dbReference>
<dbReference type="CDD" id="cd06170">
    <property type="entry name" value="LuxR_C_like"/>
    <property type="match status" value="1"/>
</dbReference>
<protein>
    <submittedName>
        <fullName evidence="3">LuxR family transcriptional regulator</fullName>
    </submittedName>
</protein>
<reference evidence="3 4" key="1">
    <citation type="submission" date="2018-09" db="EMBL/GenBank/DDBJ databases">
        <title>Draft genome of a novel serratia sp. strain with antifungal activity.</title>
        <authorList>
            <person name="Dichmann S.I."/>
            <person name="Park B.P."/>
            <person name="Pathiraja D."/>
            <person name="Choi I.-G."/>
            <person name="Stougaard P."/>
            <person name="Hennessy R.C."/>
        </authorList>
    </citation>
    <scope>NUCLEOTIDE SEQUENCE [LARGE SCALE GENOMIC DNA]</scope>
    <source>
        <strain evidence="3 4">S40</strain>
    </source>
</reference>
<evidence type="ECO:0000259" key="2">
    <source>
        <dbReference type="PROSITE" id="PS50043"/>
    </source>
</evidence>
<gene>
    <name evidence="3" type="ORF">D4100_05030</name>
</gene>
<dbReference type="Gene3D" id="1.10.10.10">
    <property type="entry name" value="Winged helix-like DNA-binding domain superfamily/Winged helix DNA-binding domain"/>
    <property type="match status" value="1"/>
</dbReference>
<dbReference type="InterPro" id="IPR016032">
    <property type="entry name" value="Sig_transdc_resp-reg_C-effctor"/>
</dbReference>
<dbReference type="Proteomes" id="UP000284338">
    <property type="component" value="Unassembled WGS sequence"/>
</dbReference>
<dbReference type="RefSeq" id="WP_119803350.1">
    <property type="nucleotide sequence ID" value="NZ_QYYG01000001.1"/>
</dbReference>
<sequence length="209" mass="24274">MKLLVVDECCFTRVGIDSYFTDYVFAQITCCHSIEQAIPLLSSYQPSHILINLTKHCRYNEDDAQLQAFIEASPAALLFIYLDTPYPYSEMPMRIADNAFLFNKSILPVTLRMLREKPVTLMDSGVEHSLFSPQELMVMKHWMAEMPNYRIAKKLQISSHTVYVHKRHITEKINARNRLEFYSLYNVLRYFYPPSTPPVTPMPLSLLAV</sequence>
<dbReference type="SUPFAM" id="SSF46894">
    <property type="entry name" value="C-terminal effector domain of the bipartite response regulators"/>
    <property type="match status" value="1"/>
</dbReference>
<keyword evidence="4" id="KW-1185">Reference proteome</keyword>